<keyword evidence="4" id="KW-1185">Reference proteome</keyword>
<gene>
    <name evidence="3" type="ORF">GCM10008018_16560</name>
</gene>
<dbReference type="EMBL" id="BMHE01000006">
    <property type="protein sequence ID" value="GGI46331.1"/>
    <property type="molecule type" value="Genomic_DNA"/>
</dbReference>
<feature type="chain" id="PRO_5046575395" description="Copper amine oxidase-like N-terminal domain-containing protein" evidence="1">
    <location>
        <begin position="23"/>
        <end position="199"/>
    </location>
</feature>
<feature type="signal peptide" evidence="1">
    <location>
        <begin position="1"/>
        <end position="22"/>
    </location>
</feature>
<dbReference type="Proteomes" id="UP000615455">
    <property type="component" value="Unassembled WGS sequence"/>
</dbReference>
<evidence type="ECO:0000313" key="4">
    <source>
        <dbReference type="Proteomes" id="UP000615455"/>
    </source>
</evidence>
<dbReference type="InterPro" id="IPR012854">
    <property type="entry name" value="Cu_amine_oxidase-like_N"/>
</dbReference>
<accession>A0ABQ2BUS3</accession>
<evidence type="ECO:0000313" key="3">
    <source>
        <dbReference type="EMBL" id="GGI46331.1"/>
    </source>
</evidence>
<proteinExistence type="predicted"/>
<organism evidence="3 4">
    <name type="scientific">Paenibacillus marchantiophytorum</name>
    <dbReference type="NCBI Taxonomy" id="1619310"/>
    <lineage>
        <taxon>Bacteria</taxon>
        <taxon>Bacillati</taxon>
        <taxon>Bacillota</taxon>
        <taxon>Bacilli</taxon>
        <taxon>Bacillales</taxon>
        <taxon>Paenibacillaceae</taxon>
        <taxon>Paenibacillus</taxon>
    </lineage>
</organism>
<comment type="caution">
    <text evidence="3">The sequence shown here is derived from an EMBL/GenBank/DDBJ whole genome shotgun (WGS) entry which is preliminary data.</text>
</comment>
<protein>
    <recommendedName>
        <fullName evidence="2">Copper amine oxidase-like N-terminal domain-containing protein</fullName>
    </recommendedName>
</protein>
<dbReference type="SUPFAM" id="SSF55383">
    <property type="entry name" value="Copper amine oxidase, domain N"/>
    <property type="match status" value="1"/>
</dbReference>
<reference evidence="4" key="1">
    <citation type="journal article" date="2019" name="Int. J. Syst. Evol. Microbiol.">
        <title>The Global Catalogue of Microorganisms (GCM) 10K type strain sequencing project: providing services to taxonomists for standard genome sequencing and annotation.</title>
        <authorList>
            <consortium name="The Broad Institute Genomics Platform"/>
            <consortium name="The Broad Institute Genome Sequencing Center for Infectious Disease"/>
            <person name="Wu L."/>
            <person name="Ma J."/>
        </authorList>
    </citation>
    <scope>NUCLEOTIDE SEQUENCE [LARGE SCALE GENOMIC DNA]</scope>
    <source>
        <strain evidence="4">CGMCC 1.15043</strain>
    </source>
</reference>
<name>A0ABQ2BUS3_9BACL</name>
<dbReference type="InterPro" id="IPR036582">
    <property type="entry name" value="Mao_N_sf"/>
</dbReference>
<dbReference type="Pfam" id="PF07833">
    <property type="entry name" value="Cu_amine_oxidN1"/>
    <property type="match status" value="1"/>
</dbReference>
<sequence>MKKFIMGVIVGGAVSLSTVVGASDSIQAFLFPAYFTINDLSVDMDKESPILNYNGQAYVPARFMAEQLGAYVDYNEESKQIIVNYFPSNKSVLTDSKYTNVHFSLIDVYLDGGYTGVRGLLSIDKIKEAAVETEHDIEFSLNFYDSNDKLLGKALGSSLPRSSTYKQTIRTGEIKTVGAGEVGDFSNYSKVIFEVTHYK</sequence>
<feature type="domain" description="Copper amine oxidase-like N-terminal" evidence="2">
    <location>
        <begin position="31"/>
        <end position="83"/>
    </location>
</feature>
<dbReference type="RefSeq" id="WP_189010169.1">
    <property type="nucleotide sequence ID" value="NZ_BMHE01000006.1"/>
</dbReference>
<keyword evidence="1" id="KW-0732">Signal</keyword>
<evidence type="ECO:0000259" key="2">
    <source>
        <dbReference type="Pfam" id="PF07833"/>
    </source>
</evidence>
<evidence type="ECO:0000256" key="1">
    <source>
        <dbReference type="SAM" id="SignalP"/>
    </source>
</evidence>